<reference evidence="13 14" key="1">
    <citation type="submission" date="2024-01" db="EMBL/GenBank/DDBJ databases">
        <authorList>
            <person name="Allen C."/>
            <person name="Tagirdzhanova G."/>
        </authorList>
    </citation>
    <scope>NUCLEOTIDE SEQUENCE [LARGE SCALE GENOMIC DNA]</scope>
    <source>
        <strain evidence="13 14">CBS 573.63</strain>
    </source>
</reference>
<comment type="caution">
    <text evidence="13">The sequence shown here is derived from an EMBL/GenBank/DDBJ whole genome shotgun (WGS) entry which is preliminary data.</text>
</comment>
<evidence type="ECO:0000256" key="1">
    <source>
        <dbReference type="ARBA" id="ARBA00003389"/>
    </source>
</evidence>
<keyword evidence="10" id="KW-0472">Membrane</keyword>
<name>A0ABP0DT13_9PEZI</name>
<dbReference type="PANTHER" id="PTHR28012">
    <property type="entry name" value="NUCLEAR FUSION PROTEIN KAR5"/>
    <property type="match status" value="1"/>
</dbReference>
<evidence type="ECO:0000313" key="13">
    <source>
        <dbReference type="EMBL" id="CAK7270107.1"/>
    </source>
</evidence>
<proteinExistence type="inferred from homology"/>
<evidence type="ECO:0000256" key="6">
    <source>
        <dbReference type="ARBA" id="ARBA00022692"/>
    </source>
</evidence>
<keyword evidence="5" id="KW-0415">Karyogamy</keyword>
<evidence type="ECO:0000256" key="8">
    <source>
        <dbReference type="ARBA" id="ARBA00022824"/>
    </source>
</evidence>
<evidence type="ECO:0000256" key="5">
    <source>
        <dbReference type="ARBA" id="ARBA00022459"/>
    </source>
</evidence>
<evidence type="ECO:0000256" key="3">
    <source>
        <dbReference type="ARBA" id="ARBA00004586"/>
    </source>
</evidence>
<keyword evidence="7" id="KW-0732">Signal</keyword>
<keyword evidence="8" id="KW-0256">Endoplasmic reticulum</keyword>
<comment type="function">
    <text evidence="1">Required for nuclear membrane fusion during karyogamy.</text>
</comment>
<organism evidence="13 14">
    <name type="scientific">Sporothrix epigloea</name>
    <dbReference type="NCBI Taxonomy" id="1892477"/>
    <lineage>
        <taxon>Eukaryota</taxon>
        <taxon>Fungi</taxon>
        <taxon>Dikarya</taxon>
        <taxon>Ascomycota</taxon>
        <taxon>Pezizomycotina</taxon>
        <taxon>Sordariomycetes</taxon>
        <taxon>Sordariomycetidae</taxon>
        <taxon>Ophiostomatales</taxon>
        <taxon>Ophiostomataceae</taxon>
        <taxon>Sporothrix</taxon>
    </lineage>
</organism>
<accession>A0ABP0DT13</accession>
<evidence type="ECO:0000256" key="2">
    <source>
        <dbReference type="ARBA" id="ARBA00004126"/>
    </source>
</evidence>
<sequence length="197" mass="20866">MVKSALEAKSEMADAHKQSVGMVVQSTNSQLDLVSSAIQSAIASTASLGQEIEYSHLQTASIAARQESLEKGMIQLASVTQSLMANMSDHTRLLAQASNLTNDMLDTLEATAAATSTIQNALSGYGERAKWWPFVVCPMVSLVMGSYGLPPSIVRNIGLLTFGEMLGVMISSYGHFRDVASAVFSVSRLSSNTTAGI</sequence>
<protein>
    <submittedName>
        <fullName evidence="13">Uncharacterized protein</fullName>
    </submittedName>
</protein>
<evidence type="ECO:0000256" key="10">
    <source>
        <dbReference type="ARBA" id="ARBA00023136"/>
    </source>
</evidence>
<dbReference type="PANTHER" id="PTHR28012:SF1">
    <property type="entry name" value="NUCLEAR FUSION PROTEIN KAR5"/>
    <property type="match status" value="1"/>
</dbReference>
<comment type="subcellular location">
    <subcellularLocation>
        <location evidence="3">Endoplasmic reticulum membrane</location>
    </subcellularLocation>
    <subcellularLocation>
        <location evidence="2">Nucleus membrane</location>
    </subcellularLocation>
</comment>
<keyword evidence="12" id="KW-0539">Nucleus</keyword>
<dbReference type="EMBL" id="CAWUOM010000068">
    <property type="protein sequence ID" value="CAK7270107.1"/>
    <property type="molecule type" value="Genomic_DNA"/>
</dbReference>
<evidence type="ECO:0000256" key="11">
    <source>
        <dbReference type="ARBA" id="ARBA00023180"/>
    </source>
</evidence>
<keyword evidence="14" id="KW-1185">Reference proteome</keyword>
<evidence type="ECO:0000256" key="9">
    <source>
        <dbReference type="ARBA" id="ARBA00022989"/>
    </source>
</evidence>
<evidence type="ECO:0000256" key="4">
    <source>
        <dbReference type="ARBA" id="ARBA00010473"/>
    </source>
</evidence>
<evidence type="ECO:0000313" key="14">
    <source>
        <dbReference type="Proteomes" id="UP001642501"/>
    </source>
</evidence>
<evidence type="ECO:0000256" key="7">
    <source>
        <dbReference type="ARBA" id="ARBA00022729"/>
    </source>
</evidence>
<evidence type="ECO:0000256" key="12">
    <source>
        <dbReference type="ARBA" id="ARBA00023242"/>
    </source>
</evidence>
<keyword evidence="6" id="KW-0812">Transmembrane</keyword>
<comment type="similarity">
    <text evidence="4">Belongs to the KAR5 family.</text>
</comment>
<keyword evidence="9" id="KW-1133">Transmembrane helix</keyword>
<gene>
    <name evidence="13" type="ORF">SEPCBS57363_003936</name>
</gene>
<dbReference type="InterPro" id="IPR007292">
    <property type="entry name" value="Nuclear_fusion_Kar5"/>
</dbReference>
<dbReference type="Proteomes" id="UP001642501">
    <property type="component" value="Unassembled WGS sequence"/>
</dbReference>
<keyword evidence="11" id="KW-0325">Glycoprotein</keyword>